<sequence length="72" mass="7938">MGNYISYSRNDIIFSGILIAVWIMIRPYFVRMGEQAQARSAVRLEQEAAQNDSQSSAAKASGGSRAGRKKLD</sequence>
<dbReference type="Proteomes" id="UP000717515">
    <property type="component" value="Unassembled WGS sequence"/>
</dbReference>
<proteinExistence type="predicted"/>
<evidence type="ECO:0000256" key="2">
    <source>
        <dbReference type="SAM" id="Phobius"/>
    </source>
</evidence>
<keyword evidence="2" id="KW-0472">Membrane</keyword>
<organism evidence="3 4">
    <name type="scientific">Mortierella alpina</name>
    <name type="common">Oleaginous fungus</name>
    <name type="synonym">Mortierella renispora</name>
    <dbReference type="NCBI Taxonomy" id="64518"/>
    <lineage>
        <taxon>Eukaryota</taxon>
        <taxon>Fungi</taxon>
        <taxon>Fungi incertae sedis</taxon>
        <taxon>Mucoromycota</taxon>
        <taxon>Mortierellomycotina</taxon>
        <taxon>Mortierellomycetes</taxon>
        <taxon>Mortierellales</taxon>
        <taxon>Mortierellaceae</taxon>
        <taxon>Mortierella</taxon>
    </lineage>
</organism>
<keyword evidence="2" id="KW-0812">Transmembrane</keyword>
<reference evidence="3" key="1">
    <citation type="submission" date="2021-07" db="EMBL/GenBank/DDBJ databases">
        <title>Draft genome of Mortierella alpina, strain LL118, isolated from an aspen leaf litter sample.</title>
        <authorList>
            <person name="Yang S."/>
            <person name="Vinatzer B.A."/>
        </authorList>
    </citation>
    <scope>NUCLEOTIDE SEQUENCE</scope>
    <source>
        <strain evidence="3">LL118</strain>
    </source>
</reference>
<keyword evidence="2" id="KW-1133">Transmembrane helix</keyword>
<protein>
    <submittedName>
        <fullName evidence="3">Uncharacterized protein</fullName>
    </submittedName>
</protein>
<feature type="region of interest" description="Disordered" evidence="1">
    <location>
        <begin position="45"/>
        <end position="72"/>
    </location>
</feature>
<dbReference type="AlphaFoldDB" id="A0A9P8A716"/>
<evidence type="ECO:0000313" key="3">
    <source>
        <dbReference type="EMBL" id="KAG9323457.1"/>
    </source>
</evidence>
<name>A0A9P8A716_MORAP</name>
<gene>
    <name evidence="3" type="ORF">KVV02_000819</name>
</gene>
<accession>A0A9P8A716</accession>
<evidence type="ECO:0000256" key="1">
    <source>
        <dbReference type="SAM" id="MobiDB-lite"/>
    </source>
</evidence>
<comment type="caution">
    <text evidence="3">The sequence shown here is derived from an EMBL/GenBank/DDBJ whole genome shotgun (WGS) entry which is preliminary data.</text>
</comment>
<evidence type="ECO:0000313" key="4">
    <source>
        <dbReference type="Proteomes" id="UP000717515"/>
    </source>
</evidence>
<dbReference type="EMBL" id="JAIFTL010000100">
    <property type="protein sequence ID" value="KAG9323457.1"/>
    <property type="molecule type" value="Genomic_DNA"/>
</dbReference>
<feature type="transmembrane region" description="Helical" evidence="2">
    <location>
        <begin position="12"/>
        <end position="29"/>
    </location>
</feature>